<feature type="transmembrane region" description="Helical" evidence="7">
    <location>
        <begin position="243"/>
        <end position="263"/>
    </location>
</feature>
<gene>
    <name evidence="9" type="ORF">GCA01S_023_00050</name>
</gene>
<feature type="transmembrane region" description="Helical" evidence="7">
    <location>
        <begin position="154"/>
        <end position="176"/>
    </location>
</feature>
<dbReference type="Gene3D" id="1.20.1740.10">
    <property type="entry name" value="Amino acid/polyamine transporter I"/>
    <property type="match status" value="1"/>
</dbReference>
<feature type="transmembrane region" description="Helical" evidence="7">
    <location>
        <begin position="16"/>
        <end position="37"/>
    </location>
</feature>
<reference evidence="9 10" key="1">
    <citation type="submission" date="2014-04" db="EMBL/GenBank/DDBJ databases">
        <title>Whole genome shotgun sequence of Geobacillus caldoxylosilyticus NBRC 107762.</title>
        <authorList>
            <person name="Hosoyama A."/>
            <person name="Hosoyama Y."/>
            <person name="Katano-Makiyama Y."/>
            <person name="Tsuchikane K."/>
            <person name="Ohji S."/>
            <person name="Ichikawa N."/>
            <person name="Yamazoe A."/>
            <person name="Fujita N."/>
        </authorList>
    </citation>
    <scope>NUCLEOTIDE SEQUENCE [LARGE SCALE GENOMIC DNA]</scope>
    <source>
        <strain evidence="9 10">NBRC 107762</strain>
    </source>
</reference>
<keyword evidence="3 7" id="KW-0812">Transmembrane</keyword>
<dbReference type="Proteomes" id="UP000023561">
    <property type="component" value="Unassembled WGS sequence"/>
</dbReference>
<feature type="transmembrane region" description="Helical" evidence="7">
    <location>
        <begin position="122"/>
        <end position="142"/>
    </location>
</feature>
<dbReference type="OrthoDB" id="9780162at2"/>
<dbReference type="GO" id="GO:0055085">
    <property type="term" value="P:transmembrane transport"/>
    <property type="evidence" value="ECO:0007669"/>
    <property type="project" value="InterPro"/>
</dbReference>
<dbReference type="FunFam" id="1.20.1740.10:FF:000001">
    <property type="entry name" value="Amino acid permease"/>
    <property type="match status" value="1"/>
</dbReference>
<name>A0A023DEC3_9BACL</name>
<feature type="transmembrane region" description="Helical" evidence="7">
    <location>
        <begin position="405"/>
        <end position="426"/>
    </location>
</feature>
<evidence type="ECO:0000313" key="10">
    <source>
        <dbReference type="Proteomes" id="UP000023561"/>
    </source>
</evidence>
<sequence>MQQPQELRRELKSRHLFMIALGGVIGTGLFLGSGYTIHEAGPGGAIVAYLFGGLVMYLTMLCLGELAVALPDAGSYQTYATKFISPATGYCIGWLSWLNWSVTVGIELLTVSILMKRWFPDVPSWVWCVIFAVLLFLINALSTRSFAEVEFWFSSIKVITVILFIILGLAAMFGIISMKNGQPAPMLSNFTDHGGLFPKGLGAILVTMIVVNFSFQGTELVGVAAGESKEPEKTVPKAIRNTVWRILLFFVLAIFVLAGLFPWEKAGLVESPFVVVFDSIGIPYAADIINFVIITAVLSVANSGLYATSRVLWSMSRQGMVSPLFSKLSKNGVPINALIASMVIGCLSLLCSIYAEDTVYVWLTSIAGFGAVAVWASIALSNYLGRKAFLRQGGDVRELKYKTPLYPFVPLLAFASNLVIIISLAFIPDQRMALYCGIPFIVACYVYYHLVAKRQMKEIHRDQTINAREGVRA</sequence>
<keyword evidence="4" id="KW-0029">Amino-acid transport</keyword>
<keyword evidence="10" id="KW-1185">Reference proteome</keyword>
<keyword evidence="2" id="KW-0813">Transport</keyword>
<feature type="domain" description="Amino acid permease/ SLC12A" evidence="8">
    <location>
        <begin position="15"/>
        <end position="460"/>
    </location>
</feature>
<dbReference type="InterPro" id="IPR004840">
    <property type="entry name" value="Amino_acid_permease_CS"/>
</dbReference>
<dbReference type="PIRSF" id="PIRSF006060">
    <property type="entry name" value="AA_transporter"/>
    <property type="match status" value="1"/>
</dbReference>
<evidence type="ECO:0000256" key="3">
    <source>
        <dbReference type="ARBA" id="ARBA00022692"/>
    </source>
</evidence>
<feature type="transmembrane region" description="Helical" evidence="7">
    <location>
        <begin position="432"/>
        <end position="451"/>
    </location>
</feature>
<feature type="transmembrane region" description="Helical" evidence="7">
    <location>
        <begin position="288"/>
        <end position="313"/>
    </location>
</feature>
<dbReference type="InterPro" id="IPR004841">
    <property type="entry name" value="AA-permease/SLC12A_dom"/>
</dbReference>
<dbReference type="Pfam" id="PF00324">
    <property type="entry name" value="AA_permease"/>
    <property type="match status" value="1"/>
</dbReference>
<feature type="transmembrane region" description="Helical" evidence="7">
    <location>
        <begin position="361"/>
        <end position="384"/>
    </location>
</feature>
<comment type="caution">
    <text evidence="9">The sequence shown here is derived from an EMBL/GenBank/DDBJ whole genome shotgun (WGS) entry which is preliminary data.</text>
</comment>
<dbReference type="GO" id="GO:0006865">
    <property type="term" value="P:amino acid transport"/>
    <property type="evidence" value="ECO:0007669"/>
    <property type="project" value="UniProtKB-KW"/>
</dbReference>
<dbReference type="RefSeq" id="WP_042408794.1">
    <property type="nucleotide sequence ID" value="NZ_BAWO01000023.1"/>
</dbReference>
<keyword evidence="5 7" id="KW-1133">Transmembrane helix</keyword>
<feature type="transmembrane region" description="Helical" evidence="7">
    <location>
        <begin position="49"/>
        <end position="71"/>
    </location>
</feature>
<organism evidence="9 10">
    <name type="scientific">Parageobacillus caldoxylosilyticus NBRC 107762</name>
    <dbReference type="NCBI Taxonomy" id="1220594"/>
    <lineage>
        <taxon>Bacteria</taxon>
        <taxon>Bacillati</taxon>
        <taxon>Bacillota</taxon>
        <taxon>Bacilli</taxon>
        <taxon>Bacillales</taxon>
        <taxon>Anoxybacillaceae</taxon>
        <taxon>Saccharococcus</taxon>
    </lineage>
</organism>
<feature type="transmembrane region" description="Helical" evidence="7">
    <location>
        <begin position="83"/>
        <end position="102"/>
    </location>
</feature>
<dbReference type="EMBL" id="BAWO01000023">
    <property type="protein sequence ID" value="GAJ39630.1"/>
    <property type="molecule type" value="Genomic_DNA"/>
</dbReference>
<accession>A0A023DEC3</accession>
<protein>
    <submittedName>
        <fullName evidence="9">Putative amino acid permease</fullName>
    </submittedName>
</protein>
<dbReference type="AlphaFoldDB" id="A0A023DEC3"/>
<proteinExistence type="predicted"/>
<evidence type="ECO:0000256" key="7">
    <source>
        <dbReference type="SAM" id="Phobius"/>
    </source>
</evidence>
<evidence type="ECO:0000259" key="8">
    <source>
        <dbReference type="Pfam" id="PF00324"/>
    </source>
</evidence>
<dbReference type="PROSITE" id="PS00218">
    <property type="entry name" value="AMINO_ACID_PERMEASE_1"/>
    <property type="match status" value="1"/>
</dbReference>
<evidence type="ECO:0000256" key="5">
    <source>
        <dbReference type="ARBA" id="ARBA00022989"/>
    </source>
</evidence>
<evidence type="ECO:0000256" key="2">
    <source>
        <dbReference type="ARBA" id="ARBA00022448"/>
    </source>
</evidence>
<evidence type="ECO:0000256" key="4">
    <source>
        <dbReference type="ARBA" id="ARBA00022970"/>
    </source>
</evidence>
<keyword evidence="6 7" id="KW-0472">Membrane</keyword>
<evidence type="ECO:0000256" key="6">
    <source>
        <dbReference type="ARBA" id="ARBA00023136"/>
    </source>
</evidence>
<evidence type="ECO:0000256" key="1">
    <source>
        <dbReference type="ARBA" id="ARBA00004141"/>
    </source>
</evidence>
<dbReference type="PANTHER" id="PTHR43495:SF5">
    <property type="entry name" value="GAMMA-AMINOBUTYRIC ACID PERMEASE"/>
    <property type="match status" value="1"/>
</dbReference>
<comment type="subcellular location">
    <subcellularLocation>
        <location evidence="1">Membrane</location>
        <topology evidence="1">Multi-pass membrane protein</topology>
    </subcellularLocation>
</comment>
<evidence type="ECO:0000313" key="9">
    <source>
        <dbReference type="EMBL" id="GAJ39630.1"/>
    </source>
</evidence>
<feature type="transmembrane region" description="Helical" evidence="7">
    <location>
        <begin position="333"/>
        <end position="355"/>
    </location>
</feature>
<dbReference type="GO" id="GO:0016020">
    <property type="term" value="C:membrane"/>
    <property type="evidence" value="ECO:0007669"/>
    <property type="project" value="UniProtKB-SubCell"/>
</dbReference>
<dbReference type="PANTHER" id="PTHR43495">
    <property type="entry name" value="GABA PERMEASE"/>
    <property type="match status" value="1"/>
</dbReference>
<feature type="transmembrane region" description="Helical" evidence="7">
    <location>
        <begin position="196"/>
        <end position="215"/>
    </location>
</feature>